<protein>
    <recommendedName>
        <fullName evidence="7">Chitinase domain-containing protein 1</fullName>
    </recommendedName>
</protein>
<dbReference type="GO" id="GO:0005576">
    <property type="term" value="C:extracellular region"/>
    <property type="evidence" value="ECO:0007669"/>
    <property type="project" value="UniProtKB-SubCell"/>
</dbReference>
<dbReference type="SMART" id="SM00636">
    <property type="entry name" value="Glyco_18"/>
    <property type="match status" value="1"/>
</dbReference>
<feature type="transmembrane region" description="Helical" evidence="9">
    <location>
        <begin position="40"/>
        <end position="62"/>
    </location>
</feature>
<evidence type="ECO:0000256" key="6">
    <source>
        <dbReference type="ARBA" id="ARBA00023228"/>
    </source>
</evidence>
<keyword evidence="9" id="KW-0812">Transmembrane</keyword>
<dbReference type="PANTHER" id="PTHR46066:SF2">
    <property type="entry name" value="CHITINASE DOMAIN-CONTAINING PROTEIN 1"/>
    <property type="match status" value="1"/>
</dbReference>
<dbReference type="FunFam" id="3.20.20.80:FF:000028">
    <property type="entry name" value="Chitinase domain-containing protein 1"/>
    <property type="match status" value="1"/>
</dbReference>
<dbReference type="InterPro" id="IPR029070">
    <property type="entry name" value="Chitinase_insertion_sf"/>
</dbReference>
<dbReference type="InterPro" id="IPR017853">
    <property type="entry name" value="GH"/>
</dbReference>
<dbReference type="Pfam" id="PF00704">
    <property type="entry name" value="Glyco_hydro_18"/>
    <property type="match status" value="1"/>
</dbReference>
<evidence type="ECO:0000313" key="12">
    <source>
        <dbReference type="Proteomes" id="UP000594263"/>
    </source>
</evidence>
<dbReference type="Gene3D" id="3.20.20.80">
    <property type="entry name" value="Glycosidases"/>
    <property type="match status" value="1"/>
</dbReference>
<reference evidence="11" key="1">
    <citation type="submission" date="2021-01" db="UniProtKB">
        <authorList>
            <consortium name="EnsemblPlants"/>
        </authorList>
    </citation>
    <scope>IDENTIFICATION</scope>
</reference>
<evidence type="ECO:0000256" key="5">
    <source>
        <dbReference type="ARBA" id="ARBA00022729"/>
    </source>
</evidence>
<dbReference type="OMA" id="YSINERI"/>
<dbReference type="InterPro" id="IPR001223">
    <property type="entry name" value="Glyco_hydro18_cat"/>
</dbReference>
<dbReference type="SUPFAM" id="SSF51445">
    <property type="entry name" value="(Trans)glycosidases"/>
    <property type="match status" value="1"/>
</dbReference>
<dbReference type="PROSITE" id="PS51910">
    <property type="entry name" value="GH18_2"/>
    <property type="match status" value="1"/>
</dbReference>
<evidence type="ECO:0000259" key="10">
    <source>
        <dbReference type="PROSITE" id="PS51910"/>
    </source>
</evidence>
<feature type="compositionally biased region" description="Polar residues" evidence="8">
    <location>
        <begin position="21"/>
        <end position="31"/>
    </location>
</feature>
<dbReference type="InterPro" id="IPR011583">
    <property type="entry name" value="Chitinase_II/V-like_cat"/>
</dbReference>
<dbReference type="GO" id="GO:0070492">
    <property type="term" value="F:oligosaccharide binding"/>
    <property type="evidence" value="ECO:0007669"/>
    <property type="project" value="TreeGrafter"/>
</dbReference>
<name>A0A7N0VJ99_KALFE</name>
<keyword evidence="9" id="KW-1133">Transmembrane helix</keyword>
<comment type="similarity">
    <text evidence="3">Belongs to the glycosyl hydrolase 18 family.</text>
</comment>
<comment type="subcellular location">
    <subcellularLocation>
        <location evidence="1">Lysosome</location>
    </subcellularLocation>
    <subcellularLocation>
        <location evidence="2">Secreted</location>
    </subcellularLocation>
</comment>
<dbReference type="Proteomes" id="UP000594263">
    <property type="component" value="Unplaced"/>
</dbReference>
<dbReference type="CDD" id="cd02876">
    <property type="entry name" value="GH18_SI-CLP"/>
    <property type="match status" value="1"/>
</dbReference>
<dbReference type="GO" id="GO:0008061">
    <property type="term" value="F:chitin binding"/>
    <property type="evidence" value="ECO:0007669"/>
    <property type="project" value="InterPro"/>
</dbReference>
<dbReference type="GO" id="GO:0005764">
    <property type="term" value="C:lysosome"/>
    <property type="evidence" value="ECO:0007669"/>
    <property type="project" value="UniProtKB-SubCell"/>
</dbReference>
<keyword evidence="6" id="KW-0458">Lysosome</keyword>
<dbReference type="EnsemblPlants" id="Kaladp1109s0009.1.v1.1">
    <property type="protein sequence ID" value="Kaladp1109s0009.1.v1.1"/>
    <property type="gene ID" value="Kaladp1109s0009.v1.1"/>
</dbReference>
<proteinExistence type="inferred from homology"/>
<keyword evidence="4" id="KW-0964">Secreted</keyword>
<sequence length="438" mass="49500">MGKRRDARRPTSELNLRPNRADTSSARSPGVSTSYEDRRLLLIFVFLFFVLSPAISVVVYRLKFASSIENPRVLPYVHERGLVNADINYQDILTENSKLSPNTTHRHFPLPVLAYITPWNTIGYDLAKKFNSKFTHLSPVWYNLKSQGGNLILEGRHDADEGWISDIRSKGHAELLPRIVLEAVPLDYLAVKEKNKASAVDLIVAECKEMDYDGIVLESWSRWAAFGLLHDPVTRNAALRFIKQLGEALHSITSRRSNKKLQLFFVIAPPHSDKLQEYDFGPNDLESLNEAVDGFSLMTYDFSSPQNPGPNAPLNWIRSTLQLLLGSSSTKARNMGRKIFMGINFYGNDFMLSGGLGGGAITSKEYLQLLEKHKPVLQWEKNSAEHFFIYSDSNGFSHVVLYPSLKSLSVRLDEARLWGVGISIWEIGQGLQYFLHLL</sequence>
<dbReference type="GO" id="GO:0005975">
    <property type="term" value="P:carbohydrate metabolic process"/>
    <property type="evidence" value="ECO:0007669"/>
    <property type="project" value="InterPro"/>
</dbReference>
<feature type="domain" description="GH18" evidence="10">
    <location>
        <begin position="110"/>
        <end position="438"/>
    </location>
</feature>
<evidence type="ECO:0000313" key="11">
    <source>
        <dbReference type="EnsemblPlants" id="Kaladp1109s0009.1.v1.1"/>
    </source>
</evidence>
<dbReference type="FunFam" id="3.10.50.10:FF:000002">
    <property type="entry name" value="Chitinase domain-containing protein 1"/>
    <property type="match status" value="1"/>
</dbReference>
<dbReference type="PANTHER" id="PTHR46066">
    <property type="entry name" value="CHITINASE DOMAIN-CONTAINING PROTEIN 1 FAMILY MEMBER"/>
    <property type="match status" value="1"/>
</dbReference>
<accession>A0A7N0VJ99</accession>
<dbReference type="AlphaFoldDB" id="A0A7N0VJ99"/>
<evidence type="ECO:0000256" key="9">
    <source>
        <dbReference type="SAM" id="Phobius"/>
    </source>
</evidence>
<evidence type="ECO:0000256" key="2">
    <source>
        <dbReference type="ARBA" id="ARBA00004613"/>
    </source>
</evidence>
<evidence type="ECO:0000256" key="7">
    <source>
        <dbReference type="ARBA" id="ARBA00040976"/>
    </source>
</evidence>
<dbReference type="GO" id="GO:0012505">
    <property type="term" value="C:endomembrane system"/>
    <property type="evidence" value="ECO:0007669"/>
    <property type="project" value="TreeGrafter"/>
</dbReference>
<dbReference type="Gene3D" id="3.10.50.10">
    <property type="match status" value="1"/>
</dbReference>
<keyword evidence="12" id="KW-1185">Reference proteome</keyword>
<organism evidence="11 12">
    <name type="scientific">Kalanchoe fedtschenkoi</name>
    <name type="common">Lavender scallops</name>
    <name type="synonym">South American air plant</name>
    <dbReference type="NCBI Taxonomy" id="63787"/>
    <lineage>
        <taxon>Eukaryota</taxon>
        <taxon>Viridiplantae</taxon>
        <taxon>Streptophyta</taxon>
        <taxon>Embryophyta</taxon>
        <taxon>Tracheophyta</taxon>
        <taxon>Spermatophyta</taxon>
        <taxon>Magnoliopsida</taxon>
        <taxon>eudicotyledons</taxon>
        <taxon>Gunneridae</taxon>
        <taxon>Pentapetalae</taxon>
        <taxon>Saxifragales</taxon>
        <taxon>Crassulaceae</taxon>
        <taxon>Kalanchoe</taxon>
    </lineage>
</organism>
<keyword evidence="5" id="KW-0732">Signal</keyword>
<keyword evidence="9" id="KW-0472">Membrane</keyword>
<evidence type="ECO:0000256" key="4">
    <source>
        <dbReference type="ARBA" id="ARBA00022525"/>
    </source>
</evidence>
<evidence type="ECO:0000256" key="1">
    <source>
        <dbReference type="ARBA" id="ARBA00004371"/>
    </source>
</evidence>
<evidence type="ECO:0000256" key="8">
    <source>
        <dbReference type="SAM" id="MobiDB-lite"/>
    </source>
</evidence>
<dbReference type="Gramene" id="Kaladp1109s0009.1.v1.1">
    <property type="protein sequence ID" value="Kaladp1109s0009.1.v1.1"/>
    <property type="gene ID" value="Kaladp1109s0009.v1.1"/>
</dbReference>
<feature type="region of interest" description="Disordered" evidence="8">
    <location>
        <begin position="1"/>
        <end position="31"/>
    </location>
</feature>
<evidence type="ECO:0000256" key="3">
    <source>
        <dbReference type="ARBA" id="ARBA00009336"/>
    </source>
</evidence>